<feature type="repeat" description="RCC1" evidence="2">
    <location>
        <begin position="139"/>
        <end position="195"/>
    </location>
</feature>
<dbReference type="OrthoDB" id="10256179at2759"/>
<dbReference type="InterPro" id="IPR015915">
    <property type="entry name" value="Kelch-typ_b-propeller"/>
</dbReference>
<dbReference type="PANTHER" id="PTHR22870">
    <property type="entry name" value="REGULATOR OF CHROMOSOME CONDENSATION"/>
    <property type="match status" value="1"/>
</dbReference>
<feature type="repeat" description="RCC1" evidence="2">
    <location>
        <begin position="32"/>
        <end position="83"/>
    </location>
</feature>
<dbReference type="EMBL" id="GG738873">
    <property type="protein sequence ID" value="EFC43435.1"/>
    <property type="molecule type" value="Genomic_DNA"/>
</dbReference>
<evidence type="ECO:0000259" key="3">
    <source>
        <dbReference type="Pfam" id="PF25390"/>
    </source>
</evidence>
<dbReference type="Pfam" id="PF25390">
    <property type="entry name" value="WD40_RLD"/>
    <property type="match status" value="1"/>
</dbReference>
<dbReference type="InterPro" id="IPR009091">
    <property type="entry name" value="RCC1/BLIP-II"/>
</dbReference>
<dbReference type="Proteomes" id="UP000006671">
    <property type="component" value="Unassembled WGS sequence"/>
</dbReference>
<name>D2VI13_NAEGR</name>
<dbReference type="GeneID" id="8853392"/>
<dbReference type="PROSITE" id="PS50012">
    <property type="entry name" value="RCC1_3"/>
    <property type="match status" value="4"/>
</dbReference>
<gene>
    <name evidence="4" type="ORF">NAEGRDRAFT_49709</name>
</gene>
<dbReference type="InterPro" id="IPR051210">
    <property type="entry name" value="Ub_ligase/GEF_domain"/>
</dbReference>
<dbReference type="SUPFAM" id="SSF50985">
    <property type="entry name" value="RCC1/BLIP-II"/>
    <property type="match status" value="1"/>
</dbReference>
<evidence type="ECO:0000256" key="1">
    <source>
        <dbReference type="ARBA" id="ARBA00022737"/>
    </source>
</evidence>
<evidence type="ECO:0000256" key="2">
    <source>
        <dbReference type="PROSITE-ProRule" id="PRU00235"/>
    </source>
</evidence>
<proteinExistence type="predicted"/>
<dbReference type="InterPro" id="IPR058923">
    <property type="entry name" value="RCC1-like_dom"/>
</dbReference>
<keyword evidence="1" id="KW-0677">Repeat</keyword>
<dbReference type="InterPro" id="IPR000408">
    <property type="entry name" value="Reg_chr_condens"/>
</dbReference>
<dbReference type="AlphaFoldDB" id="D2VI13"/>
<dbReference type="Gene3D" id="2.120.10.80">
    <property type="entry name" value="Kelch-type beta propeller"/>
    <property type="match status" value="1"/>
</dbReference>
<dbReference type="KEGG" id="ngr:NAEGRDRAFT_49709"/>
<evidence type="ECO:0000313" key="5">
    <source>
        <dbReference type="Proteomes" id="UP000006671"/>
    </source>
</evidence>
<organism evidence="5">
    <name type="scientific">Naegleria gruberi</name>
    <name type="common">Amoeba</name>
    <dbReference type="NCBI Taxonomy" id="5762"/>
    <lineage>
        <taxon>Eukaryota</taxon>
        <taxon>Discoba</taxon>
        <taxon>Heterolobosea</taxon>
        <taxon>Tetramitia</taxon>
        <taxon>Eutetramitia</taxon>
        <taxon>Vahlkampfiidae</taxon>
        <taxon>Naegleria</taxon>
    </lineage>
</organism>
<protein>
    <submittedName>
        <fullName evidence="4">Predicted protein</fullName>
    </submittedName>
</protein>
<feature type="repeat" description="RCC1" evidence="2">
    <location>
        <begin position="247"/>
        <end position="305"/>
    </location>
</feature>
<dbReference type="eggNOG" id="KOG1426">
    <property type="taxonomic scope" value="Eukaryota"/>
</dbReference>
<dbReference type="PRINTS" id="PR00633">
    <property type="entry name" value="RCCNDNSATION"/>
</dbReference>
<dbReference type="Gene3D" id="2.130.10.30">
    <property type="entry name" value="Regulator of chromosome condensation 1/beta-lactamase-inhibitor protein II"/>
    <property type="match status" value="2"/>
</dbReference>
<evidence type="ECO:0000313" key="4">
    <source>
        <dbReference type="EMBL" id="EFC43435.1"/>
    </source>
</evidence>
<accession>D2VI13</accession>
<reference evidence="4 5" key="1">
    <citation type="journal article" date="2010" name="Cell">
        <title>The genome of Naegleria gruberi illuminates early eukaryotic versatility.</title>
        <authorList>
            <person name="Fritz-Laylin L.K."/>
            <person name="Prochnik S.E."/>
            <person name="Ginger M.L."/>
            <person name="Dacks J.B."/>
            <person name="Carpenter M.L."/>
            <person name="Field M.C."/>
            <person name="Kuo A."/>
            <person name="Paredez A."/>
            <person name="Chapman J."/>
            <person name="Pham J."/>
            <person name="Shu S."/>
            <person name="Neupane R."/>
            <person name="Cipriano M."/>
            <person name="Mancuso J."/>
            <person name="Tu H."/>
            <person name="Salamov A."/>
            <person name="Lindquist E."/>
            <person name="Shapiro H."/>
            <person name="Lucas S."/>
            <person name="Grigoriev I.V."/>
            <person name="Cande W.Z."/>
            <person name="Fulton C."/>
            <person name="Rokhsar D.S."/>
            <person name="Dawson S.C."/>
        </authorList>
    </citation>
    <scope>NUCLEOTIDE SEQUENCE [LARGE SCALE GENOMIC DNA]</scope>
    <source>
        <strain evidence="4 5">NEG-M</strain>
    </source>
</reference>
<dbReference type="RefSeq" id="XP_002676179.1">
    <property type="nucleotide sequence ID" value="XM_002676133.1"/>
</dbReference>
<dbReference type="VEuPathDB" id="AmoebaDB:NAEGRDRAFT_49709"/>
<dbReference type="InParanoid" id="D2VI13"/>
<sequence>MLDILYPVEGLEGKEILQFESNGFFSLVLTTDGVYSFGFNNKGQLGTADIVDRNYAVKVKGFAGNNITQIAVGISSSYAIDTNGKAWSWGSNEFGQLGDRTGGDKARPFSVYNNGTMFGKKPVKICGGNRYGVILTKDGILYSFGNHDVGQLGIPSVSVSYKSIEPVKVVLSAFVNSTVIDVQCGYDHVLVLLADGSVGAWGNNNYYQMGDQSTAIRFVPKLISQIPCKVASIHTRFNTNFAICRDNTIYAWGRNDNGQTGLGTSYSDGSAMPNVLVPTKLTFVPEGRVVEIATTQFHTVLLTSEGVFHGVGRADTMFRSSSFNPNTFSVLNAYLKSVVPWQLRKIPYFETADRLYILLADKVAPTRSYNGFNMYFRNRNESEKAWRLVEFDKETNTGFPVSIYSTHYLKLDEYVYFFGGFINDHLSNAVYRAPYSDVETGWELLQNVTIPVPLAGGMTAIINNFFYIFGGISSLYNSTTGEYRPEVSDIIMRAPLSNISDWQIVPNRNLVTPIHTGQMAIVWPHVYIFGGCQTVFTSSMNIFRALLSDPTTWEMTFGLLPHYTANAAIVSTGENLVVVGGGAYPEKPGGVFIAKANKADPVGSWMAVSEVLPDFQAAAGALNGTELTLIGHDFRTTTNNLDVASLLIGQTVEITLFDN</sequence>
<feature type="repeat" description="RCC1" evidence="2">
    <location>
        <begin position="84"/>
        <end position="138"/>
    </location>
</feature>
<keyword evidence="5" id="KW-1185">Reference proteome</keyword>
<dbReference type="OMA" id="ATCENND"/>
<dbReference type="SUPFAM" id="SSF117281">
    <property type="entry name" value="Kelch motif"/>
    <property type="match status" value="1"/>
</dbReference>
<feature type="domain" description="RCC1-like" evidence="3">
    <location>
        <begin position="9"/>
        <end position="314"/>
    </location>
</feature>
<dbReference type="PANTHER" id="PTHR22870:SF466">
    <property type="entry name" value="ANKYRIN REPEAT-CONTAINING PROTEIN"/>
    <property type="match status" value="1"/>
</dbReference>